<evidence type="ECO:0000313" key="2">
    <source>
        <dbReference type="EMBL" id="KAF5370673.1"/>
    </source>
</evidence>
<feature type="compositionally biased region" description="Polar residues" evidence="1">
    <location>
        <begin position="31"/>
        <end position="40"/>
    </location>
</feature>
<comment type="caution">
    <text evidence="2">The sequence shown here is derived from an EMBL/GenBank/DDBJ whole genome shotgun (WGS) entry which is preliminary data.</text>
</comment>
<gene>
    <name evidence="2" type="ORF">D9758_002021</name>
</gene>
<evidence type="ECO:0000256" key="1">
    <source>
        <dbReference type="SAM" id="MobiDB-lite"/>
    </source>
</evidence>
<dbReference type="OrthoDB" id="2135488at2759"/>
<protein>
    <submittedName>
        <fullName evidence="2">Uncharacterized protein</fullName>
    </submittedName>
</protein>
<feature type="compositionally biased region" description="Pro residues" evidence="1">
    <location>
        <begin position="1"/>
        <end position="10"/>
    </location>
</feature>
<name>A0A8H5LV56_9AGAR</name>
<dbReference type="EMBL" id="JAACJM010000010">
    <property type="protein sequence ID" value="KAF5370673.1"/>
    <property type="molecule type" value="Genomic_DNA"/>
</dbReference>
<dbReference type="AlphaFoldDB" id="A0A8H5LV56"/>
<feature type="region of interest" description="Disordered" evidence="1">
    <location>
        <begin position="1"/>
        <end position="50"/>
    </location>
</feature>
<reference evidence="2 3" key="1">
    <citation type="journal article" date="2020" name="ISME J.">
        <title>Uncovering the hidden diversity of litter-decomposition mechanisms in mushroom-forming fungi.</title>
        <authorList>
            <person name="Floudas D."/>
            <person name="Bentzer J."/>
            <person name="Ahren D."/>
            <person name="Johansson T."/>
            <person name="Persson P."/>
            <person name="Tunlid A."/>
        </authorList>
    </citation>
    <scope>NUCLEOTIDE SEQUENCE [LARGE SCALE GENOMIC DNA]</scope>
    <source>
        <strain evidence="2 3">CBS 291.85</strain>
    </source>
</reference>
<dbReference type="Proteomes" id="UP000559256">
    <property type="component" value="Unassembled WGS sequence"/>
</dbReference>
<accession>A0A8H5LV56</accession>
<keyword evidence="3" id="KW-1185">Reference proteome</keyword>
<evidence type="ECO:0000313" key="3">
    <source>
        <dbReference type="Proteomes" id="UP000559256"/>
    </source>
</evidence>
<dbReference type="Gene3D" id="3.20.20.140">
    <property type="entry name" value="Metal-dependent hydrolases"/>
    <property type="match status" value="1"/>
</dbReference>
<proteinExistence type="predicted"/>
<sequence>MSIPPTPPSPGVGLRRKGPKALPKLPISAFSPPNSGTSEQFPLPPSPSTVHPESVIDANVKTQSDLSKWHQEVSQSDILRDRIGGLVVLLRSADQNTLSKVLESKSIAPFFTVSVPFSLEEAQPPSLPILSSSPIPISLSTVFTESSSMAVTNLRWALEQGRPVDIDIQTDLTDTIFESLEDLLAKATAEMATVPPIILSNLLPPPHNLELPIVKLMNHPIYRTFQAQIAALSLIPQVHIKYLQPAWDAPAPATPSVATPVIVNADERQKKEWKRRIKMYIGPVMEALGYQRIIFGSSPSSASGLKSVVGEWYGIAREALAELAVEQEAVDAVFCNNAKRVYG</sequence>
<organism evidence="2 3">
    <name type="scientific">Tetrapyrgos nigripes</name>
    <dbReference type="NCBI Taxonomy" id="182062"/>
    <lineage>
        <taxon>Eukaryota</taxon>
        <taxon>Fungi</taxon>
        <taxon>Dikarya</taxon>
        <taxon>Basidiomycota</taxon>
        <taxon>Agaricomycotina</taxon>
        <taxon>Agaricomycetes</taxon>
        <taxon>Agaricomycetidae</taxon>
        <taxon>Agaricales</taxon>
        <taxon>Marasmiineae</taxon>
        <taxon>Marasmiaceae</taxon>
        <taxon>Tetrapyrgos</taxon>
    </lineage>
</organism>